<dbReference type="InterPro" id="IPR050469">
    <property type="entry name" value="Diguanylate_Cyclase"/>
</dbReference>
<feature type="domain" description="GGDEF" evidence="3">
    <location>
        <begin position="289"/>
        <end position="423"/>
    </location>
</feature>
<dbReference type="PANTHER" id="PTHR45138:SF9">
    <property type="entry name" value="DIGUANYLATE CYCLASE DGCM-RELATED"/>
    <property type="match status" value="1"/>
</dbReference>
<accession>A0A9N9IVC4</accession>
<dbReference type="SUPFAM" id="SSF49879">
    <property type="entry name" value="SMAD/FHA domain"/>
    <property type="match status" value="1"/>
</dbReference>
<dbReference type="Proteomes" id="UP000789759">
    <property type="component" value="Unassembled WGS sequence"/>
</dbReference>
<comment type="caution">
    <text evidence="4">The sequence shown here is derived from an EMBL/GenBank/DDBJ whole genome shotgun (WGS) entry which is preliminary data.</text>
</comment>
<dbReference type="GO" id="GO:0043709">
    <property type="term" value="P:cell adhesion involved in single-species biofilm formation"/>
    <property type="evidence" value="ECO:0007669"/>
    <property type="project" value="TreeGrafter"/>
</dbReference>
<feature type="domain" description="FHA" evidence="2">
    <location>
        <begin position="178"/>
        <end position="228"/>
    </location>
</feature>
<evidence type="ECO:0000259" key="3">
    <source>
        <dbReference type="PROSITE" id="PS50887"/>
    </source>
</evidence>
<dbReference type="EMBL" id="CAJVQA010017975">
    <property type="protein sequence ID" value="CAG8751407.1"/>
    <property type="molecule type" value="Genomic_DNA"/>
</dbReference>
<dbReference type="Pfam" id="PF00498">
    <property type="entry name" value="FHA"/>
    <property type="match status" value="1"/>
</dbReference>
<dbReference type="SMART" id="SM00240">
    <property type="entry name" value="FHA"/>
    <property type="match status" value="1"/>
</dbReference>
<protein>
    <submittedName>
        <fullName evidence="4">9226_t:CDS:1</fullName>
    </submittedName>
</protein>
<dbReference type="Gene3D" id="2.60.200.20">
    <property type="match status" value="1"/>
</dbReference>
<dbReference type="InterPro" id="IPR029787">
    <property type="entry name" value="Nucleotide_cyclase"/>
</dbReference>
<feature type="compositionally biased region" description="Basic and acidic residues" evidence="1">
    <location>
        <begin position="433"/>
        <end position="447"/>
    </location>
</feature>
<dbReference type="GO" id="GO:0005886">
    <property type="term" value="C:plasma membrane"/>
    <property type="evidence" value="ECO:0007669"/>
    <property type="project" value="TreeGrafter"/>
</dbReference>
<dbReference type="InterPro" id="IPR000253">
    <property type="entry name" value="FHA_dom"/>
</dbReference>
<dbReference type="CDD" id="cd00060">
    <property type="entry name" value="FHA"/>
    <property type="match status" value="1"/>
</dbReference>
<evidence type="ECO:0000259" key="2">
    <source>
        <dbReference type="PROSITE" id="PS50006"/>
    </source>
</evidence>
<proteinExistence type="predicted"/>
<evidence type="ECO:0000313" key="4">
    <source>
        <dbReference type="EMBL" id="CAG8751407.1"/>
    </source>
</evidence>
<dbReference type="PROSITE" id="PS50887">
    <property type="entry name" value="GGDEF"/>
    <property type="match status" value="1"/>
</dbReference>
<dbReference type="OrthoDB" id="2446159at2759"/>
<dbReference type="InterPro" id="IPR043128">
    <property type="entry name" value="Rev_trsase/Diguanyl_cyclase"/>
</dbReference>
<reference evidence="4" key="1">
    <citation type="submission" date="2021-06" db="EMBL/GenBank/DDBJ databases">
        <authorList>
            <person name="Kallberg Y."/>
            <person name="Tangrot J."/>
            <person name="Rosling A."/>
        </authorList>
    </citation>
    <scope>NUCLEOTIDE SEQUENCE</scope>
    <source>
        <strain evidence="4">FL966</strain>
    </source>
</reference>
<organism evidence="4 5">
    <name type="scientific">Cetraspora pellucida</name>
    <dbReference type="NCBI Taxonomy" id="1433469"/>
    <lineage>
        <taxon>Eukaryota</taxon>
        <taxon>Fungi</taxon>
        <taxon>Fungi incertae sedis</taxon>
        <taxon>Mucoromycota</taxon>
        <taxon>Glomeromycotina</taxon>
        <taxon>Glomeromycetes</taxon>
        <taxon>Diversisporales</taxon>
        <taxon>Gigasporaceae</taxon>
        <taxon>Cetraspora</taxon>
    </lineage>
</organism>
<dbReference type="PANTHER" id="PTHR45138">
    <property type="entry name" value="REGULATORY COMPONENTS OF SENSORY TRANSDUCTION SYSTEM"/>
    <property type="match status" value="1"/>
</dbReference>
<name>A0A9N9IVC4_9GLOM</name>
<feature type="region of interest" description="Disordered" evidence="1">
    <location>
        <begin position="431"/>
        <end position="455"/>
    </location>
</feature>
<keyword evidence="5" id="KW-1185">Reference proteome</keyword>
<dbReference type="InterPro" id="IPR008984">
    <property type="entry name" value="SMAD_FHA_dom_sf"/>
</dbReference>
<dbReference type="SUPFAM" id="SSF55073">
    <property type="entry name" value="Nucleotide cyclase"/>
    <property type="match status" value="1"/>
</dbReference>
<dbReference type="NCBIfam" id="TIGR00254">
    <property type="entry name" value="GGDEF"/>
    <property type="match status" value="1"/>
</dbReference>
<dbReference type="PROSITE" id="PS50006">
    <property type="entry name" value="FHA_DOMAIN"/>
    <property type="match status" value="1"/>
</dbReference>
<dbReference type="CDD" id="cd01949">
    <property type="entry name" value="GGDEF"/>
    <property type="match status" value="1"/>
</dbReference>
<dbReference type="AlphaFoldDB" id="A0A9N9IVC4"/>
<dbReference type="SMART" id="SM00267">
    <property type="entry name" value="GGDEF"/>
    <property type="match status" value="1"/>
</dbReference>
<dbReference type="Gene3D" id="3.30.70.270">
    <property type="match status" value="1"/>
</dbReference>
<gene>
    <name evidence="4" type="ORF">CPELLU_LOCUS14725</name>
</gene>
<sequence length="707" mass="81537">MDEISKDYFDYNEFHVFRIISNGSSEIKYAYMKTKKRHVVLKFLKEYNQAEYFKKFNKKKFHSIVLQYSGNKNLREHLKEEYVSKKDPVNLTPIDYKELYCDSWKPDPEKRPPIDEVINRLKDIELDCVYQDSNYIPKISLGSSFKDRIQFTSKDVACLEITKGSAQNLYIFLPPGEISIGRGNSNDVIIKDQEIAKNHARIIVNYQGQVEINELGTDYGIFVNGEKLGFHISHLLIKGDILSMERSEFQYLPIGEYKSRMDEPLSIYNKVYFLKKLENEFKSAKENKWDLSLLFFDLDHFKSINNQNNHIVGDYVLKELVILIQNNHVRSVDIFARYGGDEFTILLKGTNISSASKIAEEIRESAKSHSFTYNKIKLLITLSIGVSEMNSSVNMCDDLLLNADNASKKAKECGRNRVEIWSNEQNLPPVSENRLRESFSKPEDGSNRRGSTSKMDVGDKIGIKIIKSENKIPEYVPLSSNKTLNFVRTELGMGTNCYFTNNNARIPRKHEFELTLSQIIDNNHCLYIDKDSTEFDLLQLTNEKGFKFDEGGSIEYAEDEAFKIDINKITKFWNPRCNRRDKTYKCKHSPNADCKRGLIIDEKFSDALEWSCNSLKLSQINSKQSTMHSCVWRPKKEITISGISATNEFIKDAKAVLKNNEKDIIKQLRNLSERYGHFYAHRLILGGAIVKNNSGESLQDEPSNLSL</sequence>
<evidence type="ECO:0000313" key="5">
    <source>
        <dbReference type="Proteomes" id="UP000789759"/>
    </source>
</evidence>
<dbReference type="GO" id="GO:0052621">
    <property type="term" value="F:diguanylate cyclase activity"/>
    <property type="evidence" value="ECO:0007669"/>
    <property type="project" value="TreeGrafter"/>
</dbReference>
<dbReference type="InterPro" id="IPR000160">
    <property type="entry name" value="GGDEF_dom"/>
</dbReference>
<evidence type="ECO:0000256" key="1">
    <source>
        <dbReference type="SAM" id="MobiDB-lite"/>
    </source>
</evidence>
<dbReference type="Pfam" id="PF00990">
    <property type="entry name" value="GGDEF"/>
    <property type="match status" value="1"/>
</dbReference>